<proteinExistence type="predicted"/>
<evidence type="ECO:0000313" key="1">
    <source>
        <dbReference type="EMBL" id="SMO44876.1"/>
    </source>
</evidence>
<reference evidence="1 2" key="1">
    <citation type="submission" date="2017-05" db="EMBL/GenBank/DDBJ databases">
        <authorList>
            <person name="Varghese N."/>
            <person name="Submissions S."/>
        </authorList>
    </citation>
    <scope>NUCLEOTIDE SEQUENCE [LARGE SCALE GENOMIC DNA]</scope>
    <source>
        <strain evidence="1 2">DSM 21342</strain>
    </source>
</reference>
<accession>A0A521BCP5</accession>
<name>A0A521BCP5_9SPHI</name>
<sequence length="39" mass="4409">MTSSLKLVLKAEKTNPKNEDTSIGKESLLKLIVEFYLNL</sequence>
<dbReference type="Proteomes" id="UP000315971">
    <property type="component" value="Unassembled WGS sequence"/>
</dbReference>
<evidence type="ECO:0000313" key="2">
    <source>
        <dbReference type="Proteomes" id="UP000315971"/>
    </source>
</evidence>
<organism evidence="1 2">
    <name type="scientific">Solitalea koreensis</name>
    <dbReference type="NCBI Taxonomy" id="543615"/>
    <lineage>
        <taxon>Bacteria</taxon>
        <taxon>Pseudomonadati</taxon>
        <taxon>Bacteroidota</taxon>
        <taxon>Sphingobacteriia</taxon>
        <taxon>Sphingobacteriales</taxon>
        <taxon>Sphingobacteriaceae</taxon>
        <taxon>Solitalea</taxon>
    </lineage>
</organism>
<keyword evidence="2" id="KW-1185">Reference proteome</keyword>
<dbReference type="AlphaFoldDB" id="A0A521BCP5"/>
<protein>
    <submittedName>
        <fullName evidence="1">Uncharacterized protein</fullName>
    </submittedName>
</protein>
<gene>
    <name evidence="1" type="ORF">SAMN06265350_10298</name>
</gene>
<dbReference type="EMBL" id="FXSZ01000002">
    <property type="protein sequence ID" value="SMO44876.1"/>
    <property type="molecule type" value="Genomic_DNA"/>
</dbReference>